<keyword evidence="2" id="KW-0804">Transcription</keyword>
<dbReference type="GO" id="GO:0043565">
    <property type="term" value="F:sequence-specific DNA binding"/>
    <property type="evidence" value="ECO:0007669"/>
    <property type="project" value="InterPro"/>
</dbReference>
<dbReference type="Gene3D" id="1.10.10.60">
    <property type="entry name" value="Homeodomain-like"/>
    <property type="match status" value="2"/>
</dbReference>
<dbReference type="InterPro" id="IPR009057">
    <property type="entry name" value="Homeodomain-like_sf"/>
</dbReference>
<keyword evidence="1" id="KW-0805">Transcription regulation</keyword>
<dbReference type="Proteomes" id="UP000190965">
    <property type="component" value="Unassembled WGS sequence"/>
</dbReference>
<dbReference type="GO" id="GO:0003700">
    <property type="term" value="F:DNA-binding transcription factor activity"/>
    <property type="evidence" value="ECO:0007669"/>
    <property type="project" value="InterPro"/>
</dbReference>
<organism evidence="4 5">
    <name type="scientific">Pseudomonas fluorescens</name>
    <dbReference type="NCBI Taxonomy" id="294"/>
    <lineage>
        <taxon>Bacteria</taxon>
        <taxon>Pseudomonadati</taxon>
        <taxon>Pseudomonadota</taxon>
        <taxon>Gammaproteobacteria</taxon>
        <taxon>Pseudomonadales</taxon>
        <taxon>Pseudomonadaceae</taxon>
        <taxon>Pseudomonas</taxon>
    </lineage>
</organism>
<feature type="domain" description="HTH araC/xylS-type" evidence="3">
    <location>
        <begin position="193"/>
        <end position="291"/>
    </location>
</feature>
<dbReference type="SUPFAM" id="SSF46689">
    <property type="entry name" value="Homeodomain-like"/>
    <property type="match status" value="2"/>
</dbReference>
<sequence>MPDLDLLRIALLRQFEDRGIKSPFYTPLEGVILLKAKAERHPTYIVHNPALCIVVQGAKWTTFGDRRLEYQAGQAMVVSVEMPGGSQVVEGDDLPYLGMVVEFDLAIMREVYEALATEPQLGTPKQPGAFVIDLNTQLINCAVRILELLDRPQAVSILYPVVMRELCYWLLSSPHGEALASRVVGNDLNRKVIQAIRMLRECFNKSVRLDELADIAGLSPSAFHRHFKILTDMTPLDFQKKIRMVEARRLMIAEDMSAETAAFEVGYASASQFSREYARMFGAPPRRDIERLRRSTDTKAREIEVS</sequence>
<dbReference type="RefSeq" id="WP_078738047.1">
    <property type="nucleotide sequence ID" value="NZ_MSDF01000001.1"/>
</dbReference>
<comment type="caution">
    <text evidence="4">The sequence shown here is derived from an EMBL/GenBank/DDBJ whole genome shotgun (WGS) entry which is preliminary data.</text>
</comment>
<evidence type="ECO:0000259" key="3">
    <source>
        <dbReference type="PROSITE" id="PS01124"/>
    </source>
</evidence>
<dbReference type="AlphaFoldDB" id="A0A1T2Z8J3"/>
<dbReference type="InterPro" id="IPR018060">
    <property type="entry name" value="HTH_AraC"/>
</dbReference>
<evidence type="ECO:0000313" key="5">
    <source>
        <dbReference type="Proteomes" id="UP000190965"/>
    </source>
</evidence>
<dbReference type="PANTHER" id="PTHR43436:SF1">
    <property type="entry name" value="TRANSCRIPTIONAL REGULATORY PROTEIN"/>
    <property type="match status" value="1"/>
</dbReference>
<protein>
    <submittedName>
        <fullName evidence="4">AraC family transcriptional regulator</fullName>
    </submittedName>
</protein>
<reference evidence="4 5" key="1">
    <citation type="submission" date="2016-12" db="EMBL/GenBank/DDBJ databases">
        <title>Draft genome sequences of seven strains of Pseudomonas fluorescens that produce 4-formylaminooxyvinylglycine.</title>
        <authorList>
            <person name="Okrent R.A."/>
            <person name="Manning V.A."/>
            <person name="Trippe K.M."/>
        </authorList>
    </citation>
    <scope>NUCLEOTIDE SEQUENCE [LARGE SCALE GENOMIC DNA]</scope>
    <source>
        <strain evidence="4 5">P5A</strain>
    </source>
</reference>
<dbReference type="Pfam" id="PF06719">
    <property type="entry name" value="AraC_N"/>
    <property type="match status" value="1"/>
</dbReference>
<dbReference type="EMBL" id="MSDF01000001">
    <property type="protein sequence ID" value="OPB00915.1"/>
    <property type="molecule type" value="Genomic_DNA"/>
</dbReference>
<dbReference type="SMART" id="SM00342">
    <property type="entry name" value="HTH_ARAC"/>
    <property type="match status" value="1"/>
</dbReference>
<dbReference type="PANTHER" id="PTHR43436">
    <property type="entry name" value="ARAC-FAMILY TRANSCRIPTIONAL REGULATOR"/>
    <property type="match status" value="1"/>
</dbReference>
<dbReference type="InterPro" id="IPR009594">
    <property type="entry name" value="Tscrpt_reg_HTH_AraC_N"/>
</dbReference>
<evidence type="ECO:0000313" key="4">
    <source>
        <dbReference type="EMBL" id="OPB00915.1"/>
    </source>
</evidence>
<dbReference type="Pfam" id="PF12833">
    <property type="entry name" value="HTH_18"/>
    <property type="match status" value="1"/>
</dbReference>
<accession>A0A1T2Z8J3</accession>
<dbReference type="OrthoDB" id="34150at2"/>
<name>A0A1T2Z8J3_PSEFL</name>
<dbReference type="PROSITE" id="PS01124">
    <property type="entry name" value="HTH_ARAC_FAMILY_2"/>
    <property type="match status" value="1"/>
</dbReference>
<proteinExistence type="predicted"/>
<evidence type="ECO:0000256" key="2">
    <source>
        <dbReference type="ARBA" id="ARBA00023163"/>
    </source>
</evidence>
<evidence type="ECO:0000256" key="1">
    <source>
        <dbReference type="ARBA" id="ARBA00023015"/>
    </source>
</evidence>
<gene>
    <name evidence="4" type="ORF">BFW87_00435</name>
</gene>